<dbReference type="GeneID" id="11971037"/>
<dbReference type="AlphaFoldDB" id="H8I4B6"/>
<feature type="domain" description="Serine aminopeptidase S33" evidence="1">
    <location>
        <begin position="34"/>
        <end position="174"/>
    </location>
</feature>
<organism evidence="2 3">
    <name type="scientific">Methanocella conradii (strain DSM 24694 / JCM 17849 / CGMCC 1.5162 / HZ254)</name>
    <dbReference type="NCBI Taxonomy" id="1041930"/>
    <lineage>
        <taxon>Archaea</taxon>
        <taxon>Methanobacteriati</taxon>
        <taxon>Methanobacteriota</taxon>
        <taxon>Stenosarchaea group</taxon>
        <taxon>Methanomicrobia</taxon>
        <taxon>Methanocellales</taxon>
        <taxon>Methanocellaceae</taxon>
        <taxon>Methanocella</taxon>
    </lineage>
</organism>
<dbReference type="Pfam" id="PF12146">
    <property type="entry name" value="Hydrolase_4"/>
    <property type="match status" value="1"/>
</dbReference>
<evidence type="ECO:0000259" key="1">
    <source>
        <dbReference type="Pfam" id="PF12146"/>
    </source>
</evidence>
<dbReference type="SUPFAM" id="SSF53474">
    <property type="entry name" value="alpha/beta-Hydrolases"/>
    <property type="match status" value="1"/>
</dbReference>
<keyword evidence="3" id="KW-1185">Reference proteome</keyword>
<dbReference type="InterPro" id="IPR022742">
    <property type="entry name" value="Hydrolase_4"/>
</dbReference>
<proteinExistence type="predicted"/>
<dbReference type="STRING" id="1041930.Mtc_0913"/>
<evidence type="ECO:0000313" key="2">
    <source>
        <dbReference type="EMBL" id="AFC99673.1"/>
    </source>
</evidence>
<dbReference type="InterPro" id="IPR029058">
    <property type="entry name" value="AB_hydrolase_fold"/>
</dbReference>
<dbReference type="Proteomes" id="UP000005233">
    <property type="component" value="Chromosome"/>
</dbReference>
<dbReference type="HOGENOM" id="CLU_932588_0_0_2"/>
<dbReference type="PANTHER" id="PTHR11614">
    <property type="entry name" value="PHOSPHOLIPASE-RELATED"/>
    <property type="match status" value="1"/>
</dbReference>
<dbReference type="InterPro" id="IPR051044">
    <property type="entry name" value="MAG_DAG_Lipase"/>
</dbReference>
<sequence>MMEIRALAYKDGHVESFDGTELYYREWAPAGVDVNAVVLFIHGVGLHSGASPYGEKILIKQLLDKGTAFYSIDLRGHGKSGGSVEGISGHTLIQDVDCHVKNIKKLHKNAKIFLYGHDFGGMLSLYYASMFRQNMRGVIVSGYSKRVKEGVRRIWKPNAFIALRDWLFEWLYNRPKKFEFLSPSGYVQLCDKHGMPVDEGILKSLEQSGGPEKSMKYSKEFFSACGAGLEDRIAKNTRAPTLMVFSRKDPFFDVRGAYEILLSISFFDKELIQVDATGHYDVIEACKESIGKWLLARA</sequence>
<dbReference type="KEGG" id="mez:Mtc_0913"/>
<dbReference type="eggNOG" id="arCOG01650">
    <property type="taxonomic scope" value="Archaea"/>
</dbReference>
<accession>H8I4B6</accession>
<evidence type="ECO:0000313" key="3">
    <source>
        <dbReference type="Proteomes" id="UP000005233"/>
    </source>
</evidence>
<dbReference type="RefSeq" id="WP_014405511.1">
    <property type="nucleotide sequence ID" value="NC_017034.1"/>
</dbReference>
<reference evidence="2 3" key="1">
    <citation type="journal article" date="2012" name="J. Bacteriol.">
        <title>Complete genome sequence of a thermophilic methanogen, Methanocella conradii HZ254, isolated from Chinese rice field soil.</title>
        <authorList>
            <person name="Lu Z."/>
            <person name="Lu Y."/>
        </authorList>
    </citation>
    <scope>NUCLEOTIDE SEQUENCE [LARGE SCALE GENOMIC DNA]</scope>
    <source>
        <strain evidence="3">DSM 24694 / JCM 17849 / CGMCC 1.5162 / HZ254</strain>
    </source>
</reference>
<name>H8I4B6_METCZ</name>
<gene>
    <name evidence="2" type="ordered locus">Mtc_0913</name>
</gene>
<protein>
    <submittedName>
        <fullName evidence="2">Lysophospholipase</fullName>
    </submittedName>
</protein>
<dbReference type="EMBL" id="CP003243">
    <property type="protein sequence ID" value="AFC99673.1"/>
    <property type="molecule type" value="Genomic_DNA"/>
</dbReference>
<dbReference type="Gene3D" id="3.40.50.1820">
    <property type="entry name" value="alpha/beta hydrolase"/>
    <property type="match status" value="1"/>
</dbReference>